<evidence type="ECO:0000313" key="2">
    <source>
        <dbReference type="EMBL" id="GAA3987202.1"/>
    </source>
</evidence>
<reference evidence="3" key="1">
    <citation type="journal article" date="2019" name="Int. J. Syst. Evol. Microbiol.">
        <title>The Global Catalogue of Microorganisms (GCM) 10K type strain sequencing project: providing services to taxonomists for standard genome sequencing and annotation.</title>
        <authorList>
            <consortium name="The Broad Institute Genomics Platform"/>
            <consortium name="The Broad Institute Genome Sequencing Center for Infectious Disease"/>
            <person name="Wu L."/>
            <person name="Ma J."/>
        </authorList>
    </citation>
    <scope>NUCLEOTIDE SEQUENCE [LARGE SCALE GENOMIC DNA]</scope>
    <source>
        <strain evidence="3">JCM 17342</strain>
    </source>
</reference>
<name>A0ABP7QRZ9_9PSEU</name>
<keyword evidence="3" id="KW-1185">Reference proteome</keyword>
<dbReference type="RefSeq" id="WP_344870486.1">
    <property type="nucleotide sequence ID" value="NZ_BAABAL010000003.1"/>
</dbReference>
<evidence type="ECO:0000256" key="1">
    <source>
        <dbReference type="SAM" id="MobiDB-lite"/>
    </source>
</evidence>
<gene>
    <name evidence="2" type="ORF">GCM10022247_01880</name>
</gene>
<accession>A0ABP7QRZ9</accession>
<protein>
    <submittedName>
        <fullName evidence="2">Uncharacterized protein</fullName>
    </submittedName>
</protein>
<evidence type="ECO:0000313" key="3">
    <source>
        <dbReference type="Proteomes" id="UP001501747"/>
    </source>
</evidence>
<organism evidence="2 3">
    <name type="scientific">Allokutzneria multivorans</name>
    <dbReference type="NCBI Taxonomy" id="1142134"/>
    <lineage>
        <taxon>Bacteria</taxon>
        <taxon>Bacillati</taxon>
        <taxon>Actinomycetota</taxon>
        <taxon>Actinomycetes</taxon>
        <taxon>Pseudonocardiales</taxon>
        <taxon>Pseudonocardiaceae</taxon>
        <taxon>Allokutzneria</taxon>
    </lineage>
</organism>
<dbReference type="EMBL" id="BAABAL010000003">
    <property type="protein sequence ID" value="GAA3987202.1"/>
    <property type="molecule type" value="Genomic_DNA"/>
</dbReference>
<dbReference type="Proteomes" id="UP001501747">
    <property type="component" value="Unassembled WGS sequence"/>
</dbReference>
<comment type="caution">
    <text evidence="2">The sequence shown here is derived from an EMBL/GenBank/DDBJ whole genome shotgun (WGS) entry which is preliminary data.</text>
</comment>
<sequence length="148" mass="16428">MNSDTAQVDDLQLIALPSAVNCTDLFVRFTLSEWSLRPMVEETSRAACQLVAEKVDDADPKAPGLVTVRLLVSGDRLIVEVDDGRLVAHELPLPAGLTGSSVPLPRRERRRSRAAERIAAEQPEDDSEIGHEVMQRILYGLNNREQRD</sequence>
<proteinExistence type="predicted"/>
<feature type="region of interest" description="Disordered" evidence="1">
    <location>
        <begin position="95"/>
        <end position="129"/>
    </location>
</feature>